<evidence type="ECO:0008006" key="5">
    <source>
        <dbReference type="Google" id="ProtNLM"/>
    </source>
</evidence>
<evidence type="ECO:0000313" key="4">
    <source>
        <dbReference type="Proteomes" id="UP000250796"/>
    </source>
</evidence>
<name>A0A7Z7LDE4_9BACT</name>
<accession>A0A7Z7LDE4</accession>
<keyword evidence="4" id="KW-1185">Reference proteome</keyword>
<dbReference type="RefSeq" id="WP_169698406.1">
    <property type="nucleotide sequence ID" value="NZ_LS974202.1"/>
</dbReference>
<gene>
    <name evidence="3" type="ORF">MESINF_0541</name>
</gene>
<keyword evidence="2" id="KW-0812">Transmembrane</keyword>
<dbReference type="AlphaFoldDB" id="A0A7Z7LDE4"/>
<sequence length="368" mass="39911">MPRGGGSGSRSSGGSSSSNRSSGGRSGGSFSSGRSSSGGGSSYSSSRRSSGGFFGGGTGSSSNSSGNKTSNRKIGTPIIGGLGAFRRVSNSGGGVNQSVGGGSGCGGCSGCSFVALGIIVVAVIIVIVIVSTQGAPNIQTLSKNEITRSTIVRKPLPDGSVKETAYFTDELGWITNQNLLLEGMKHFYKKTGVQPYLYITDTINGSHFPSEEQLDAFTHELYERLFTDEAHLLLVFFEYEERYMDRYVAGVQAKTVIDEEAADILLDYIDRYYYDTGLTDEAFFSKVFTDAANRIMTVTKSPWINVLIVFGIVVAILILFAWWSRVRRQKYLEAKRTEEMLKVPLEKFGDKEVEDLSKKYEENNSNEK</sequence>
<evidence type="ECO:0000256" key="1">
    <source>
        <dbReference type="SAM" id="MobiDB-lite"/>
    </source>
</evidence>
<proteinExistence type="predicted"/>
<evidence type="ECO:0000256" key="2">
    <source>
        <dbReference type="SAM" id="Phobius"/>
    </source>
</evidence>
<keyword evidence="2" id="KW-1133">Transmembrane helix</keyword>
<protein>
    <recommendedName>
        <fullName evidence="5">TPM domain-containing protein</fullName>
    </recommendedName>
</protein>
<dbReference type="EMBL" id="LS974202">
    <property type="protein sequence ID" value="SSC11990.1"/>
    <property type="molecule type" value="Genomic_DNA"/>
</dbReference>
<feature type="transmembrane region" description="Helical" evidence="2">
    <location>
        <begin position="113"/>
        <end position="132"/>
    </location>
</feature>
<feature type="transmembrane region" description="Helical" evidence="2">
    <location>
        <begin position="303"/>
        <end position="323"/>
    </location>
</feature>
<organism evidence="3 4">
    <name type="scientific">Mesotoga infera</name>
    <dbReference type="NCBI Taxonomy" id="1236046"/>
    <lineage>
        <taxon>Bacteria</taxon>
        <taxon>Thermotogati</taxon>
        <taxon>Thermotogota</taxon>
        <taxon>Thermotogae</taxon>
        <taxon>Kosmotogales</taxon>
        <taxon>Kosmotogaceae</taxon>
        <taxon>Mesotoga</taxon>
    </lineage>
</organism>
<feature type="compositionally biased region" description="Low complexity" evidence="1">
    <location>
        <begin position="42"/>
        <end position="51"/>
    </location>
</feature>
<evidence type="ECO:0000313" key="3">
    <source>
        <dbReference type="EMBL" id="SSC11990.1"/>
    </source>
</evidence>
<feature type="compositionally biased region" description="Low complexity" evidence="1">
    <location>
        <begin position="9"/>
        <end position="35"/>
    </location>
</feature>
<keyword evidence="2" id="KW-0472">Membrane</keyword>
<dbReference type="KEGG" id="minf:MESINF_0541"/>
<reference evidence="3 4" key="1">
    <citation type="submission" date="2017-01" db="EMBL/GenBank/DDBJ databases">
        <authorList>
            <person name="Erauso G."/>
        </authorList>
    </citation>
    <scope>NUCLEOTIDE SEQUENCE [LARGE SCALE GENOMIC DNA]</scope>
    <source>
        <strain evidence="3">MESINF1</strain>
    </source>
</reference>
<feature type="region of interest" description="Disordered" evidence="1">
    <location>
        <begin position="1"/>
        <end position="73"/>
    </location>
</feature>
<dbReference type="Proteomes" id="UP000250796">
    <property type="component" value="Chromosome MESINF"/>
</dbReference>